<dbReference type="Proteomes" id="UP000216189">
    <property type="component" value="Unassembled WGS sequence"/>
</dbReference>
<gene>
    <name evidence="2" type="ORF">CIK91_12275</name>
    <name evidence="1" type="ORF">PRRU23_08380</name>
</gene>
<reference evidence="2 3" key="1">
    <citation type="submission" date="2017-08" db="EMBL/GenBank/DDBJ databases">
        <title>Comparative genomics of non-oral Prevotella species.</title>
        <authorList>
            <person name="Accetto T."/>
            <person name="Nograsek B."/>
            <person name="Avgustin G."/>
        </authorList>
    </citation>
    <scope>NUCLEOTIDE SEQUENCE [LARGE SCALE GENOMIC DNA]</scope>
    <source>
        <strain evidence="2 3">TC1-1</strain>
    </source>
</reference>
<dbReference type="Proteomes" id="UP000887043">
    <property type="component" value="Unassembled WGS sequence"/>
</dbReference>
<dbReference type="EMBL" id="NPJF01000064">
    <property type="protein sequence ID" value="OYP53432.1"/>
    <property type="molecule type" value="Genomic_DNA"/>
</dbReference>
<dbReference type="InterPro" id="IPR005077">
    <property type="entry name" value="Peptidase_C11"/>
</dbReference>
<dbReference type="Pfam" id="PF03415">
    <property type="entry name" value="Peptidase_C11"/>
    <property type="match status" value="1"/>
</dbReference>
<comment type="caution">
    <text evidence="1">The sequence shown here is derived from an EMBL/GenBank/DDBJ whole genome shotgun (WGS) entry which is preliminary data.</text>
</comment>
<protein>
    <recommendedName>
        <fullName evidence="5">Clostripain family protein</fullName>
    </recommendedName>
</protein>
<evidence type="ECO:0000313" key="2">
    <source>
        <dbReference type="EMBL" id="OYP53432.1"/>
    </source>
</evidence>
<evidence type="ECO:0000313" key="4">
    <source>
        <dbReference type="Proteomes" id="UP000887043"/>
    </source>
</evidence>
<dbReference type="EMBL" id="BPTR01000001">
    <property type="protein sequence ID" value="GJG27138.1"/>
    <property type="molecule type" value="Genomic_DNA"/>
</dbReference>
<dbReference type="RefSeq" id="WP_006282339.1">
    <property type="nucleotide sequence ID" value="NZ_BPTR01000001.1"/>
</dbReference>
<dbReference type="AlphaFoldDB" id="A0AA37HW49"/>
<evidence type="ECO:0000313" key="3">
    <source>
        <dbReference type="Proteomes" id="UP000216189"/>
    </source>
</evidence>
<keyword evidence="3" id="KW-1185">Reference proteome</keyword>
<dbReference type="Gene3D" id="3.40.50.11970">
    <property type="match status" value="1"/>
</dbReference>
<evidence type="ECO:0008006" key="5">
    <source>
        <dbReference type="Google" id="ProtNLM"/>
    </source>
</evidence>
<organism evidence="1 4">
    <name type="scientific">Segatella bryantii</name>
    <name type="common">Prevotella bryantii</name>
    <dbReference type="NCBI Taxonomy" id="77095"/>
    <lineage>
        <taxon>Bacteria</taxon>
        <taxon>Pseudomonadati</taxon>
        <taxon>Bacteroidota</taxon>
        <taxon>Bacteroidia</taxon>
        <taxon>Bacteroidales</taxon>
        <taxon>Prevotellaceae</taxon>
        <taxon>Segatella</taxon>
    </lineage>
</organism>
<dbReference type="PANTHER" id="PTHR37835">
    <property type="entry name" value="ALPHA-CLOSTRIPAIN"/>
    <property type="match status" value="1"/>
</dbReference>
<dbReference type="PANTHER" id="PTHR37835:SF1">
    <property type="entry name" value="ALPHA-CLOSTRIPAIN"/>
    <property type="match status" value="1"/>
</dbReference>
<reference evidence="1" key="2">
    <citation type="submission" date="2021-08" db="EMBL/GenBank/DDBJ databases">
        <title>Prevotella lacticifex sp. nov., isolated from rumen of cow.</title>
        <authorList>
            <person name="Shinkai T."/>
            <person name="Ikeyama N."/>
            <person name="Kumagai M."/>
            <person name="Ohmori H."/>
            <person name="Sakamoto M."/>
            <person name="Ohkuma M."/>
            <person name="Mitsumori M."/>
        </authorList>
    </citation>
    <scope>NUCLEOTIDE SEQUENCE</scope>
    <source>
        <strain evidence="1">DSM 11371</strain>
    </source>
</reference>
<evidence type="ECO:0000313" key="1">
    <source>
        <dbReference type="EMBL" id="GJG27138.1"/>
    </source>
</evidence>
<accession>A0AA37HW49</accession>
<sequence>MKKFITYIILGLTVLVNLTSCKDDPVYDEDIITTQTLLVYMPWTGTATKADGLYTYLTQNLDSIKAAILAQGLDNRRVIVYFNNSANSARLYELTVNGNQIQEKDIKEYSGTEYTTAEGIADIITTAFTSAPALNYAMIIGSHAMGWTYKEDWLNYPYYAKSNTQESNKKQQTNPLANWNQGDNIENITRFYGSVSDISSYGVDLNTLKEALLAAEGNITYPATESHKLQYLLFDDCYMANVETAYEIKDVTNYLIASTSEVMGEGMPYRRIFNYLSSASPSYSSIVSTFYSYYNNKKNYPYGELSAIDCRQLDNLAEFMNRMNAKYTLADSLRDSIQVLDGFSHIQVEPLFYDMTDYINHLGLKNSELENYNDLISKVVYAHQNTTLLYSNLSSIYGETTFNVNTCCGLTISDLSLNTVAIKGKEKTAWWKATHTATSN</sequence>
<name>A0AA37HW49_SEGBR</name>
<proteinExistence type="predicted"/>